<protein>
    <submittedName>
        <fullName evidence="1">Uncharacterized protein</fullName>
    </submittedName>
</protein>
<proteinExistence type="predicted"/>
<sequence>MMPLENRTRQVIEIPITVSTVIPLTLRVGFIMPMVDYFVRLTVRTTYILGPA</sequence>
<gene>
    <name evidence="2" type="ORF">BECKH772A_GA0070896_103642</name>
    <name evidence="1" type="ORF">BECKH772B_GA0070898_103512</name>
</gene>
<organism evidence="1">
    <name type="scientific">Candidatus Kentrum eta</name>
    <dbReference type="NCBI Taxonomy" id="2126337"/>
    <lineage>
        <taxon>Bacteria</taxon>
        <taxon>Pseudomonadati</taxon>
        <taxon>Pseudomonadota</taxon>
        <taxon>Gammaproteobacteria</taxon>
        <taxon>Candidatus Kentrum</taxon>
    </lineage>
</organism>
<name>A0A450VF84_9GAMM</name>
<evidence type="ECO:0000313" key="1">
    <source>
        <dbReference type="EMBL" id="VFK03408.1"/>
    </source>
</evidence>
<reference evidence="1" key="1">
    <citation type="submission" date="2019-02" db="EMBL/GenBank/DDBJ databases">
        <authorList>
            <person name="Gruber-Vodicka R. H."/>
            <person name="Seah K. B. B."/>
        </authorList>
    </citation>
    <scope>NUCLEOTIDE SEQUENCE</scope>
    <source>
        <strain evidence="2">BECK_SA2B15</strain>
        <strain evidence="1">BECK_SA2B20</strain>
    </source>
</reference>
<dbReference type="EMBL" id="CAADFG010000364">
    <property type="protein sequence ID" value="VFK03904.1"/>
    <property type="molecule type" value="Genomic_DNA"/>
</dbReference>
<evidence type="ECO:0000313" key="2">
    <source>
        <dbReference type="EMBL" id="VFK03904.1"/>
    </source>
</evidence>
<accession>A0A450VF84</accession>
<dbReference type="AlphaFoldDB" id="A0A450VF84"/>
<dbReference type="EMBL" id="CAADFI010000351">
    <property type="protein sequence ID" value="VFK03408.1"/>
    <property type="molecule type" value="Genomic_DNA"/>
</dbReference>